<evidence type="ECO:0000256" key="1">
    <source>
        <dbReference type="SAM" id="MobiDB-lite"/>
    </source>
</evidence>
<sequence length="83" mass="8850">MALERGNRTAIKQVGTTMGGSRRSPPPDLWAKVNTDGSRKVSTGLTSCGGVIRDHDGIWGIRNSLVFGSRTVGSVRGTPLRLE</sequence>
<evidence type="ECO:0000313" key="2">
    <source>
        <dbReference type="EMBL" id="KAE8672726.1"/>
    </source>
</evidence>
<evidence type="ECO:0000313" key="3">
    <source>
        <dbReference type="Proteomes" id="UP000436088"/>
    </source>
</evidence>
<dbReference type="Proteomes" id="UP000436088">
    <property type="component" value="Unassembled WGS sequence"/>
</dbReference>
<organism evidence="2 3">
    <name type="scientific">Hibiscus syriacus</name>
    <name type="common">Rose of Sharon</name>
    <dbReference type="NCBI Taxonomy" id="106335"/>
    <lineage>
        <taxon>Eukaryota</taxon>
        <taxon>Viridiplantae</taxon>
        <taxon>Streptophyta</taxon>
        <taxon>Embryophyta</taxon>
        <taxon>Tracheophyta</taxon>
        <taxon>Spermatophyta</taxon>
        <taxon>Magnoliopsida</taxon>
        <taxon>eudicotyledons</taxon>
        <taxon>Gunneridae</taxon>
        <taxon>Pentapetalae</taxon>
        <taxon>rosids</taxon>
        <taxon>malvids</taxon>
        <taxon>Malvales</taxon>
        <taxon>Malvaceae</taxon>
        <taxon>Malvoideae</taxon>
        <taxon>Hibiscus</taxon>
    </lineage>
</organism>
<keyword evidence="3" id="KW-1185">Reference proteome</keyword>
<gene>
    <name evidence="2" type="ORF">F3Y22_tig00111834pilonHSYRG00035</name>
</gene>
<dbReference type="AlphaFoldDB" id="A0A6A2Y7R7"/>
<feature type="region of interest" description="Disordered" evidence="1">
    <location>
        <begin position="1"/>
        <end position="35"/>
    </location>
</feature>
<proteinExistence type="predicted"/>
<reference evidence="2" key="1">
    <citation type="submission" date="2019-09" db="EMBL/GenBank/DDBJ databases">
        <title>Draft genome information of white flower Hibiscus syriacus.</title>
        <authorList>
            <person name="Kim Y.-M."/>
        </authorList>
    </citation>
    <scope>NUCLEOTIDE SEQUENCE [LARGE SCALE GENOMIC DNA]</scope>
    <source>
        <strain evidence="2">YM2019G1</strain>
    </source>
</reference>
<comment type="caution">
    <text evidence="2">The sequence shown here is derived from an EMBL/GenBank/DDBJ whole genome shotgun (WGS) entry which is preliminary data.</text>
</comment>
<evidence type="ECO:0008006" key="4">
    <source>
        <dbReference type="Google" id="ProtNLM"/>
    </source>
</evidence>
<name>A0A6A2Y7R7_HIBSY</name>
<accession>A0A6A2Y7R7</accession>
<dbReference type="EMBL" id="VEPZ02001441">
    <property type="protein sequence ID" value="KAE8672726.1"/>
    <property type="molecule type" value="Genomic_DNA"/>
</dbReference>
<protein>
    <recommendedName>
        <fullName evidence="4">RNase H type-1 domain-containing protein</fullName>
    </recommendedName>
</protein>